<evidence type="ECO:0000313" key="3">
    <source>
        <dbReference type="EMBL" id="EMS47336.1"/>
    </source>
</evidence>
<gene>
    <name evidence="3" type="ORF">TRIUR3_10165</name>
</gene>
<dbReference type="Gene3D" id="3.60.10.10">
    <property type="entry name" value="Endonuclease/exonuclease/phosphatase"/>
    <property type="match status" value="1"/>
</dbReference>
<organism evidence="3">
    <name type="scientific">Triticum urartu</name>
    <name type="common">Red wild einkorn</name>
    <name type="synonym">Crithodium urartu</name>
    <dbReference type="NCBI Taxonomy" id="4572"/>
    <lineage>
        <taxon>Eukaryota</taxon>
        <taxon>Viridiplantae</taxon>
        <taxon>Streptophyta</taxon>
        <taxon>Embryophyta</taxon>
        <taxon>Tracheophyta</taxon>
        <taxon>Spermatophyta</taxon>
        <taxon>Magnoliopsida</taxon>
        <taxon>Liliopsida</taxon>
        <taxon>Poales</taxon>
        <taxon>Poaceae</taxon>
        <taxon>BOP clade</taxon>
        <taxon>Pooideae</taxon>
        <taxon>Triticodae</taxon>
        <taxon>Triticeae</taxon>
        <taxon>Triticinae</taxon>
        <taxon>Triticum</taxon>
    </lineage>
</organism>
<feature type="domain" description="Endonuclease/exonuclease/phosphatase" evidence="2">
    <location>
        <begin position="52"/>
        <end position="162"/>
    </location>
</feature>
<dbReference type="EMBL" id="KD262391">
    <property type="protein sequence ID" value="EMS47336.1"/>
    <property type="molecule type" value="Genomic_DNA"/>
</dbReference>
<feature type="compositionally biased region" description="Basic and acidic residues" evidence="1">
    <location>
        <begin position="102"/>
        <end position="115"/>
    </location>
</feature>
<evidence type="ECO:0000259" key="2">
    <source>
        <dbReference type="Pfam" id="PF03372"/>
    </source>
</evidence>
<feature type="region of interest" description="Disordered" evidence="1">
    <location>
        <begin position="1"/>
        <end position="49"/>
    </location>
</feature>
<name>M7YKE3_TRIUA</name>
<dbReference type="Pfam" id="PF03372">
    <property type="entry name" value="Exo_endo_phos"/>
    <property type="match status" value="1"/>
</dbReference>
<dbReference type="InterPro" id="IPR036691">
    <property type="entry name" value="Endo/exonu/phosph_ase_sf"/>
</dbReference>
<sequence>MKRFFQPVLKDGSPAKKRPAGAATSDCVDGRAPTAADAGGDGPPGEEPRRFITWNANSLLLRMKSDWPAFCQFVARLDPDVICVQEVRMPAAGSKGAPKNPSELKDDTTSSREEKQTVLRALSSSPFKDYRVWWSLSDSKYAGTAVFMKKKFEPKKVSFNLDRTSSTPISHSRTQEEQLKVYSWKHGNGVAHPREQDHPLMKQQGSTDVTSISSDGDHDD</sequence>
<feature type="region of interest" description="Disordered" evidence="1">
    <location>
        <begin position="185"/>
        <end position="220"/>
    </location>
</feature>
<protein>
    <recommendedName>
        <fullName evidence="2">Endonuclease/exonuclease/phosphatase domain-containing protein</fullName>
    </recommendedName>
</protein>
<reference evidence="3" key="1">
    <citation type="journal article" date="2013" name="Nature">
        <title>Draft genome of the wheat A-genome progenitor Triticum urartu.</title>
        <authorList>
            <person name="Ling H.Q."/>
            <person name="Zhao S."/>
            <person name="Liu D."/>
            <person name="Wang J."/>
            <person name="Sun H."/>
            <person name="Zhang C."/>
            <person name="Fan H."/>
            <person name="Li D."/>
            <person name="Dong L."/>
            <person name="Tao Y."/>
            <person name="Gao C."/>
            <person name="Wu H."/>
            <person name="Li Y."/>
            <person name="Cui Y."/>
            <person name="Guo X."/>
            <person name="Zheng S."/>
            <person name="Wang B."/>
            <person name="Yu K."/>
            <person name="Liang Q."/>
            <person name="Yang W."/>
            <person name="Lou X."/>
            <person name="Chen J."/>
            <person name="Feng M."/>
            <person name="Jian J."/>
            <person name="Zhang X."/>
            <person name="Luo G."/>
            <person name="Jiang Y."/>
            <person name="Liu J."/>
            <person name="Wang Z."/>
            <person name="Sha Y."/>
            <person name="Zhang B."/>
            <person name="Wu H."/>
            <person name="Tang D."/>
            <person name="Shen Q."/>
            <person name="Xue P."/>
            <person name="Zou S."/>
            <person name="Wang X."/>
            <person name="Liu X."/>
            <person name="Wang F."/>
            <person name="Yang Y."/>
            <person name="An X."/>
            <person name="Dong Z."/>
            <person name="Zhang K."/>
            <person name="Zhang X."/>
            <person name="Luo M.C."/>
            <person name="Dvorak J."/>
            <person name="Tong Y."/>
            <person name="Wang J."/>
            <person name="Yang H."/>
            <person name="Li Z."/>
            <person name="Wang D."/>
            <person name="Zhang A."/>
            <person name="Wang J."/>
        </authorList>
    </citation>
    <scope>NUCLEOTIDE SEQUENCE</scope>
</reference>
<dbReference type="AlphaFoldDB" id="M7YKE3"/>
<dbReference type="STRING" id="4572.M7YKE3"/>
<feature type="region of interest" description="Disordered" evidence="1">
    <location>
        <begin position="91"/>
        <end position="115"/>
    </location>
</feature>
<accession>M7YKE3</accession>
<dbReference type="eggNOG" id="KOG1294">
    <property type="taxonomic scope" value="Eukaryota"/>
</dbReference>
<feature type="compositionally biased region" description="Polar residues" evidence="1">
    <location>
        <begin position="203"/>
        <end position="214"/>
    </location>
</feature>
<dbReference type="SUPFAM" id="SSF56219">
    <property type="entry name" value="DNase I-like"/>
    <property type="match status" value="1"/>
</dbReference>
<proteinExistence type="predicted"/>
<evidence type="ECO:0000256" key="1">
    <source>
        <dbReference type="SAM" id="MobiDB-lite"/>
    </source>
</evidence>
<dbReference type="GO" id="GO:0003824">
    <property type="term" value="F:catalytic activity"/>
    <property type="evidence" value="ECO:0007669"/>
    <property type="project" value="InterPro"/>
</dbReference>
<dbReference type="InterPro" id="IPR005135">
    <property type="entry name" value="Endo/exonuclease/phosphatase"/>
</dbReference>